<dbReference type="PROSITE" id="PS01180">
    <property type="entry name" value="CUB"/>
    <property type="match status" value="2"/>
</dbReference>
<dbReference type="EMBL" id="EAAA01001380">
    <property type="status" value="NOT_ANNOTATED_CDS"/>
    <property type="molecule type" value="Genomic_DNA"/>
</dbReference>
<dbReference type="FunFam" id="2.60.120.290:FF:000013">
    <property type="entry name" value="Membrane frizzled-related protein"/>
    <property type="match status" value="1"/>
</dbReference>
<dbReference type="Pfam" id="PF00431">
    <property type="entry name" value="CUB"/>
    <property type="match status" value="2"/>
</dbReference>
<reference evidence="5" key="4">
    <citation type="submission" date="2025-09" db="UniProtKB">
        <authorList>
            <consortium name="Ensembl"/>
        </authorList>
    </citation>
    <scope>IDENTIFICATION</scope>
</reference>
<evidence type="ECO:0000259" key="4">
    <source>
        <dbReference type="PROSITE" id="PS01180"/>
    </source>
</evidence>
<keyword evidence="6" id="KW-1185">Reference proteome</keyword>
<dbReference type="SMART" id="SM00042">
    <property type="entry name" value="CUB"/>
    <property type="match status" value="2"/>
</dbReference>
<sequence length="349" mass="37624">MKATSAMRVVWFFTTLLVLFSLHGASVTATQTCGGQITGTGSGRVMSPYHPQKYPKNASCVWTIVVDVGSGLRLEVEHLNNKELSNSGSTGQCYDTLDIYQVIPAGTERRITPSLCASSVAELTTNVFEVPAIGGSTVIRIRFKSDYAIQLSGFSISYKAMCNVTVQNSTGVLTSPGYPSLYPENIVCMTRIITPQDTTVHFSFEQFILEDSADCTSDSLTINTNQGSGIRSVGKKYCGNKNPGQIVATSNDVTITFISDGSFPKLGFIAKWSTGASDTPVTTEATTMDVSTTTDALGALLPVTINAGEVQPKTNNGTQDKSFNRKDELNNNQWFIYVVVVFLLFATTL</sequence>
<reference evidence="6" key="1">
    <citation type="journal article" date="2002" name="Science">
        <title>The draft genome of Ciona intestinalis: insights into chordate and vertebrate origins.</title>
        <authorList>
            <person name="Dehal P."/>
            <person name="Satou Y."/>
            <person name="Campbell R.K."/>
            <person name="Chapman J."/>
            <person name="Degnan B."/>
            <person name="De Tomaso A."/>
            <person name="Davidson B."/>
            <person name="Di Gregorio A."/>
            <person name="Gelpke M."/>
            <person name="Goodstein D.M."/>
            <person name="Harafuji N."/>
            <person name="Hastings K.E."/>
            <person name="Ho I."/>
            <person name="Hotta K."/>
            <person name="Huang W."/>
            <person name="Kawashima T."/>
            <person name="Lemaire P."/>
            <person name="Martinez D."/>
            <person name="Meinertzhagen I.A."/>
            <person name="Necula S."/>
            <person name="Nonaka M."/>
            <person name="Putnam N."/>
            <person name="Rash S."/>
            <person name="Saiga H."/>
            <person name="Satake M."/>
            <person name="Terry A."/>
            <person name="Yamada L."/>
            <person name="Wang H.G."/>
            <person name="Awazu S."/>
            <person name="Azumi K."/>
            <person name="Boore J."/>
            <person name="Branno M."/>
            <person name="Chin-Bow S."/>
            <person name="DeSantis R."/>
            <person name="Doyle S."/>
            <person name="Francino P."/>
            <person name="Keys D.N."/>
            <person name="Haga S."/>
            <person name="Hayashi H."/>
            <person name="Hino K."/>
            <person name="Imai K.S."/>
            <person name="Inaba K."/>
            <person name="Kano S."/>
            <person name="Kobayashi K."/>
            <person name="Kobayashi M."/>
            <person name="Lee B.I."/>
            <person name="Makabe K.W."/>
            <person name="Manohar C."/>
            <person name="Matassi G."/>
            <person name="Medina M."/>
            <person name="Mochizuki Y."/>
            <person name="Mount S."/>
            <person name="Morishita T."/>
            <person name="Miura S."/>
            <person name="Nakayama A."/>
            <person name="Nishizaka S."/>
            <person name="Nomoto H."/>
            <person name="Ohta F."/>
            <person name="Oishi K."/>
            <person name="Rigoutsos I."/>
            <person name="Sano M."/>
            <person name="Sasaki A."/>
            <person name="Sasakura Y."/>
            <person name="Shoguchi E."/>
            <person name="Shin-i T."/>
            <person name="Spagnuolo A."/>
            <person name="Stainier D."/>
            <person name="Suzuki M.M."/>
            <person name="Tassy O."/>
            <person name="Takatori N."/>
            <person name="Tokuoka M."/>
            <person name="Yagi K."/>
            <person name="Yoshizaki F."/>
            <person name="Wada S."/>
            <person name="Zhang C."/>
            <person name="Hyatt P.D."/>
            <person name="Larimer F."/>
            <person name="Detter C."/>
            <person name="Doggett N."/>
            <person name="Glavina T."/>
            <person name="Hawkins T."/>
            <person name="Richardson P."/>
            <person name="Lucas S."/>
            <person name="Kohara Y."/>
            <person name="Levine M."/>
            <person name="Satoh N."/>
            <person name="Rokhsar D.S."/>
        </authorList>
    </citation>
    <scope>NUCLEOTIDE SEQUENCE [LARGE SCALE GENOMIC DNA]</scope>
</reference>
<dbReference type="HOGENOM" id="CLU_794434_0_0_1"/>
<dbReference type="OMA" id="NCEWTIV"/>
<feature type="domain" description="CUB" evidence="4">
    <location>
        <begin position="162"/>
        <end position="275"/>
    </location>
</feature>
<dbReference type="InterPro" id="IPR000859">
    <property type="entry name" value="CUB_dom"/>
</dbReference>
<dbReference type="InterPro" id="IPR035914">
    <property type="entry name" value="Sperma_CUB_dom_sf"/>
</dbReference>
<dbReference type="CDD" id="cd00041">
    <property type="entry name" value="CUB"/>
    <property type="match status" value="2"/>
</dbReference>
<dbReference type="PANTHER" id="PTHR24255:SF28">
    <property type="entry name" value="ST14 TRANSMEMBRANE SERINE PROTEASE MATRIPTASE B"/>
    <property type="match status" value="1"/>
</dbReference>
<proteinExistence type="predicted"/>
<feature type="chain" id="PRO_5003341099" description="CUB domain-containing protein" evidence="3">
    <location>
        <begin position="30"/>
        <end position="349"/>
    </location>
</feature>
<keyword evidence="1 2" id="KW-1015">Disulfide bond</keyword>
<dbReference type="Ensembl" id="ENSCINT00000022335.2">
    <property type="protein sequence ID" value="ENSCINP00000022089.2"/>
    <property type="gene ID" value="ENSCING00000011595.2"/>
</dbReference>
<accession>F6S1M9</accession>
<feature type="disulfide bond" evidence="2">
    <location>
        <begin position="33"/>
        <end position="60"/>
    </location>
</feature>
<dbReference type="Proteomes" id="UP000008144">
    <property type="component" value="Chromosome 2"/>
</dbReference>
<dbReference type="Gene3D" id="2.60.120.290">
    <property type="entry name" value="Spermadhesin, CUB domain"/>
    <property type="match status" value="2"/>
</dbReference>
<protein>
    <recommendedName>
        <fullName evidence="4">CUB domain-containing protein</fullName>
    </recommendedName>
</protein>
<reference evidence="5" key="2">
    <citation type="journal article" date="2008" name="Genome Biol.">
        <title>Improved genome assembly and evidence-based global gene model set for the chordate Ciona intestinalis: new insight into intron and operon populations.</title>
        <authorList>
            <person name="Satou Y."/>
            <person name="Mineta K."/>
            <person name="Ogasawara M."/>
            <person name="Sasakura Y."/>
            <person name="Shoguchi E."/>
            <person name="Ueno K."/>
            <person name="Yamada L."/>
            <person name="Matsumoto J."/>
            <person name="Wasserscheid J."/>
            <person name="Dewar K."/>
            <person name="Wiley G.B."/>
            <person name="Macmil S.L."/>
            <person name="Roe B.A."/>
            <person name="Zeller R.W."/>
            <person name="Hastings K.E."/>
            <person name="Lemaire P."/>
            <person name="Lindquist E."/>
            <person name="Endo T."/>
            <person name="Hotta K."/>
            <person name="Inaba K."/>
        </authorList>
    </citation>
    <scope>NUCLEOTIDE SEQUENCE [LARGE SCALE GENOMIC DNA]</scope>
    <source>
        <strain evidence="5">wild type</strain>
    </source>
</reference>
<feature type="signal peptide" evidence="3">
    <location>
        <begin position="1"/>
        <end position="29"/>
    </location>
</feature>
<feature type="domain" description="CUB" evidence="4">
    <location>
        <begin position="33"/>
        <end position="161"/>
    </location>
</feature>
<dbReference type="PANTHER" id="PTHR24255">
    <property type="entry name" value="COMPLEMENT COMPONENT 1, S SUBCOMPONENT-RELATED"/>
    <property type="match status" value="1"/>
</dbReference>
<dbReference type="AlphaFoldDB" id="F6S1M9"/>
<dbReference type="STRING" id="7719.ENSCINP00000022089"/>
<evidence type="ECO:0000256" key="2">
    <source>
        <dbReference type="PROSITE-ProRule" id="PRU00059"/>
    </source>
</evidence>
<evidence type="ECO:0000313" key="5">
    <source>
        <dbReference type="Ensembl" id="ENSCINP00000022089.2"/>
    </source>
</evidence>
<name>F6S1M9_CIOIN</name>
<organism evidence="5 6">
    <name type="scientific">Ciona intestinalis</name>
    <name type="common">Transparent sea squirt</name>
    <name type="synonym">Ascidia intestinalis</name>
    <dbReference type="NCBI Taxonomy" id="7719"/>
    <lineage>
        <taxon>Eukaryota</taxon>
        <taxon>Metazoa</taxon>
        <taxon>Chordata</taxon>
        <taxon>Tunicata</taxon>
        <taxon>Ascidiacea</taxon>
        <taxon>Phlebobranchia</taxon>
        <taxon>Cionidae</taxon>
        <taxon>Ciona</taxon>
    </lineage>
</organism>
<dbReference type="GeneTree" id="ENSGT00940000169059"/>
<dbReference type="SUPFAM" id="SSF49854">
    <property type="entry name" value="Spermadhesin, CUB domain"/>
    <property type="match status" value="2"/>
</dbReference>
<keyword evidence="3" id="KW-0732">Signal</keyword>
<evidence type="ECO:0000256" key="1">
    <source>
        <dbReference type="ARBA" id="ARBA00023157"/>
    </source>
</evidence>
<dbReference type="InParanoid" id="F6S1M9"/>
<reference evidence="5" key="3">
    <citation type="submission" date="2025-08" db="UniProtKB">
        <authorList>
            <consortium name="Ensembl"/>
        </authorList>
    </citation>
    <scope>IDENTIFICATION</scope>
</reference>
<evidence type="ECO:0000313" key="6">
    <source>
        <dbReference type="Proteomes" id="UP000008144"/>
    </source>
</evidence>
<comment type="caution">
    <text evidence="2">Lacks conserved residue(s) required for the propagation of feature annotation.</text>
</comment>
<evidence type="ECO:0000256" key="3">
    <source>
        <dbReference type="SAM" id="SignalP"/>
    </source>
</evidence>